<keyword evidence="1" id="KW-0378">Hydrolase</keyword>
<evidence type="ECO:0000313" key="2">
    <source>
        <dbReference type="Proteomes" id="UP000626786"/>
    </source>
</evidence>
<dbReference type="PROSITE" id="PS51273">
    <property type="entry name" value="GATASE_TYPE_1"/>
    <property type="match status" value="1"/>
</dbReference>
<dbReference type="EMBL" id="JACSQN010000009">
    <property type="protein sequence ID" value="MBD7985147.1"/>
    <property type="molecule type" value="Genomic_DNA"/>
</dbReference>
<reference evidence="1 2" key="1">
    <citation type="submission" date="2020-08" db="EMBL/GenBank/DDBJ databases">
        <title>A Genomic Blueprint of the Chicken Gut Microbiome.</title>
        <authorList>
            <person name="Gilroy R."/>
            <person name="Ravi A."/>
            <person name="Getino M."/>
            <person name="Pursley I."/>
            <person name="Horton D.L."/>
            <person name="Alikhan N.-F."/>
            <person name="Baker D."/>
            <person name="Gharbi K."/>
            <person name="Hall N."/>
            <person name="Watson M."/>
            <person name="Adriaenssens E.M."/>
            <person name="Foster-Nyarko E."/>
            <person name="Jarju S."/>
            <person name="Secka A."/>
            <person name="Antonio M."/>
            <person name="Oren A."/>
            <person name="Chaudhuri R."/>
            <person name="La Ragione R.M."/>
            <person name="Hildebrand F."/>
            <person name="Pallen M.J."/>
        </authorList>
    </citation>
    <scope>NUCLEOTIDE SEQUENCE [LARGE SCALE GENOMIC DNA]</scope>
    <source>
        <strain evidence="1 2">Sa2YVA2</strain>
    </source>
</reference>
<gene>
    <name evidence="1" type="ORF">H9649_11155</name>
</gene>
<evidence type="ECO:0000313" key="1">
    <source>
        <dbReference type="EMBL" id="MBD7985147.1"/>
    </source>
</evidence>
<dbReference type="PRINTS" id="PR00096">
    <property type="entry name" value="GATASE"/>
</dbReference>
<keyword evidence="2" id="KW-1185">Reference proteome</keyword>
<protein>
    <submittedName>
        <fullName evidence="1">Gamma-glutamyl-gamma-aminobutyrate hydrolase family protein</fullName>
    </submittedName>
</protein>
<dbReference type="PANTHER" id="PTHR43235:SF1">
    <property type="entry name" value="GLUTAMINE AMIDOTRANSFERASE PB2B2.05-RELATED"/>
    <property type="match status" value="1"/>
</dbReference>
<dbReference type="PANTHER" id="PTHR43235">
    <property type="entry name" value="GLUTAMINE AMIDOTRANSFERASE PB2B2.05-RELATED"/>
    <property type="match status" value="1"/>
</dbReference>
<dbReference type="SUPFAM" id="SSF52317">
    <property type="entry name" value="Class I glutamine amidotransferase-like"/>
    <property type="match status" value="1"/>
</dbReference>
<dbReference type="CDD" id="cd01745">
    <property type="entry name" value="GATase1_2"/>
    <property type="match status" value="1"/>
</dbReference>
<organism evidence="1 2">
    <name type="scientific">Sporosarcina quadrami</name>
    <dbReference type="NCBI Taxonomy" id="2762234"/>
    <lineage>
        <taxon>Bacteria</taxon>
        <taxon>Bacillati</taxon>
        <taxon>Bacillota</taxon>
        <taxon>Bacilli</taxon>
        <taxon>Bacillales</taxon>
        <taxon>Caryophanaceae</taxon>
        <taxon>Sporosarcina</taxon>
    </lineage>
</organism>
<sequence length="233" mass="25152">MKPIIGVTSDVNDKGSQITNVAYVEAIRNAGGVPIIVPTGSDQDIDLICAMLDGLLLTGGGDLDPSYFDENPHPKLGEVTPERDSVELLLAAHMLKADKPILGICRGMQLLNIHFGAAVYQDLEAQYGKPLVKHSQHARSQFATHTVTIKPQTKYHSIIKEDVIRVNSFHHQGIKGIGGPLIIAGEASDGVVEVIESTDHKFVIGVQWHPELLIGKEGAHSALLFNAFINACK</sequence>
<dbReference type="GO" id="GO:0016787">
    <property type="term" value="F:hydrolase activity"/>
    <property type="evidence" value="ECO:0007669"/>
    <property type="project" value="UniProtKB-KW"/>
</dbReference>
<dbReference type="Proteomes" id="UP000626786">
    <property type="component" value="Unassembled WGS sequence"/>
</dbReference>
<comment type="caution">
    <text evidence="1">The sequence shown here is derived from an EMBL/GenBank/DDBJ whole genome shotgun (WGS) entry which is preliminary data.</text>
</comment>
<dbReference type="Gene3D" id="3.40.50.880">
    <property type="match status" value="1"/>
</dbReference>
<accession>A0ABR8UAT3</accession>
<dbReference type="RefSeq" id="WP_191694968.1">
    <property type="nucleotide sequence ID" value="NZ_JACSQN010000009.1"/>
</dbReference>
<name>A0ABR8UAT3_9BACL</name>
<dbReference type="InterPro" id="IPR029062">
    <property type="entry name" value="Class_I_gatase-like"/>
</dbReference>
<dbReference type="InterPro" id="IPR044668">
    <property type="entry name" value="PuuD-like"/>
</dbReference>
<dbReference type="Pfam" id="PF07722">
    <property type="entry name" value="Peptidase_C26"/>
    <property type="match status" value="1"/>
</dbReference>
<dbReference type="InterPro" id="IPR011697">
    <property type="entry name" value="Peptidase_C26"/>
</dbReference>
<proteinExistence type="predicted"/>